<evidence type="ECO:0000313" key="9">
    <source>
        <dbReference type="EMBL" id="CAG5077809.1"/>
    </source>
</evidence>
<feature type="transmembrane region" description="Helical" evidence="8">
    <location>
        <begin position="264"/>
        <end position="283"/>
    </location>
</feature>
<keyword evidence="6 8" id="KW-1133">Transmembrane helix</keyword>
<feature type="transmembrane region" description="Helical" evidence="8">
    <location>
        <begin position="290"/>
        <end position="311"/>
    </location>
</feature>
<evidence type="ECO:0000256" key="7">
    <source>
        <dbReference type="ARBA" id="ARBA00023136"/>
    </source>
</evidence>
<dbReference type="AlphaFoldDB" id="A0A916JLH4"/>
<dbReference type="Gene3D" id="1.10.3470.10">
    <property type="entry name" value="ABC transporter involved in vitamin B12 uptake, BtuC"/>
    <property type="match status" value="1"/>
</dbReference>
<evidence type="ECO:0000313" key="10">
    <source>
        <dbReference type="Proteomes" id="UP000683507"/>
    </source>
</evidence>
<evidence type="ECO:0000256" key="8">
    <source>
        <dbReference type="SAM" id="Phobius"/>
    </source>
</evidence>
<reference evidence="9" key="1">
    <citation type="submission" date="2021-04" db="EMBL/GenBank/DDBJ databases">
        <authorList>
            <person name="Rodrigo-Torres L."/>
            <person name="Arahal R. D."/>
            <person name="Lucena T."/>
        </authorList>
    </citation>
    <scope>NUCLEOTIDE SEQUENCE</scope>
    <source>
        <strain evidence="9">AS29M-1</strain>
    </source>
</reference>
<protein>
    <submittedName>
        <fullName evidence="9">Hemin transport system permease protein HmuU</fullName>
    </submittedName>
</protein>
<comment type="subcellular location">
    <subcellularLocation>
        <location evidence="1">Cell membrane</location>
        <topology evidence="1">Multi-pass membrane protein</topology>
    </subcellularLocation>
</comment>
<accession>A0A916JLH4</accession>
<dbReference type="Proteomes" id="UP000683507">
    <property type="component" value="Chromosome"/>
</dbReference>
<dbReference type="SUPFAM" id="SSF81345">
    <property type="entry name" value="ABC transporter involved in vitamin B12 uptake, BtuC"/>
    <property type="match status" value="1"/>
</dbReference>
<keyword evidence="5 8" id="KW-0812">Transmembrane</keyword>
<dbReference type="PANTHER" id="PTHR30472:SF41">
    <property type="entry name" value="TRANSPORT SYSTEM PERMEASE PROTEIN"/>
    <property type="match status" value="1"/>
</dbReference>
<dbReference type="InterPro" id="IPR037294">
    <property type="entry name" value="ABC_BtuC-like"/>
</dbReference>
<name>A0A916JLH4_9FLAO</name>
<dbReference type="EMBL" id="OU015584">
    <property type="protein sequence ID" value="CAG5077809.1"/>
    <property type="molecule type" value="Genomic_DNA"/>
</dbReference>
<gene>
    <name evidence="9" type="primary">hmuU</name>
    <name evidence="9" type="ORF">CRYO30217_00488</name>
</gene>
<feature type="transmembrane region" description="Helical" evidence="8">
    <location>
        <begin position="130"/>
        <end position="155"/>
    </location>
</feature>
<keyword evidence="4" id="KW-1003">Cell membrane</keyword>
<dbReference type="GO" id="GO:0033214">
    <property type="term" value="P:siderophore-iron import into cell"/>
    <property type="evidence" value="ECO:0007669"/>
    <property type="project" value="TreeGrafter"/>
</dbReference>
<dbReference type="Pfam" id="PF01032">
    <property type="entry name" value="FecCD"/>
    <property type="match status" value="1"/>
</dbReference>
<organism evidence="9 10">
    <name type="scientific">Parvicella tangerina</name>
    <dbReference type="NCBI Taxonomy" id="2829795"/>
    <lineage>
        <taxon>Bacteria</taxon>
        <taxon>Pseudomonadati</taxon>
        <taxon>Bacteroidota</taxon>
        <taxon>Flavobacteriia</taxon>
        <taxon>Flavobacteriales</taxon>
        <taxon>Parvicellaceae</taxon>
        <taxon>Parvicella</taxon>
    </lineage>
</organism>
<feature type="transmembrane region" description="Helical" evidence="8">
    <location>
        <begin position="103"/>
        <end position="123"/>
    </location>
</feature>
<dbReference type="CDD" id="cd06550">
    <property type="entry name" value="TM_ABC_iron-siderophores_like"/>
    <property type="match status" value="1"/>
</dbReference>
<sequence length="320" mass="33720">MLFALLSLILGSEIVAVNDLFSGLIEDNKYRFILMELRLPRVLTAVLAGAALAVAGLLMQSFFRNPLAGPYILGVSAGSGLGVALLILFGSSVGWKLVQMNNGVMLFSVLGAAGVLGIILYLAKKIGNGAMLLIAGLMVGAFASAVVSVLQFFAPSESIKKYLLWTMGNLSAVEMSEMFLFALLTLGFIAFSFFKINPLNALLLGDQAAQSLGVDVKKTRFTVILIAGVLAGVVTAYCGPVAFIGLAAPHLSRLIAKTSDHRTLIPLSALLGALLLVVCDMVAQVPGFDLLLPINAVTSLVGAPLVISIILNNRKTWLNE</sequence>
<evidence type="ECO:0000256" key="5">
    <source>
        <dbReference type="ARBA" id="ARBA00022692"/>
    </source>
</evidence>
<feature type="transmembrane region" description="Helical" evidence="8">
    <location>
        <begin position="71"/>
        <end position="91"/>
    </location>
</feature>
<feature type="transmembrane region" description="Helical" evidence="8">
    <location>
        <begin position="175"/>
        <end position="194"/>
    </location>
</feature>
<feature type="transmembrane region" description="Helical" evidence="8">
    <location>
        <begin position="221"/>
        <end position="244"/>
    </location>
</feature>
<evidence type="ECO:0000256" key="6">
    <source>
        <dbReference type="ARBA" id="ARBA00022989"/>
    </source>
</evidence>
<keyword evidence="10" id="KW-1185">Reference proteome</keyword>
<keyword evidence="7 8" id="KW-0472">Membrane</keyword>
<evidence type="ECO:0000256" key="2">
    <source>
        <dbReference type="ARBA" id="ARBA00007935"/>
    </source>
</evidence>
<keyword evidence="3" id="KW-0813">Transport</keyword>
<evidence type="ECO:0000256" key="1">
    <source>
        <dbReference type="ARBA" id="ARBA00004651"/>
    </source>
</evidence>
<dbReference type="GO" id="GO:0005886">
    <property type="term" value="C:plasma membrane"/>
    <property type="evidence" value="ECO:0007669"/>
    <property type="project" value="UniProtKB-SubCell"/>
</dbReference>
<feature type="transmembrane region" description="Helical" evidence="8">
    <location>
        <begin position="40"/>
        <end position="59"/>
    </location>
</feature>
<dbReference type="InterPro" id="IPR000522">
    <property type="entry name" value="ABC_transptr_permease_BtuC"/>
</dbReference>
<comment type="similarity">
    <text evidence="2">Belongs to the binding-protein-dependent transport system permease family. FecCD subfamily.</text>
</comment>
<evidence type="ECO:0000256" key="4">
    <source>
        <dbReference type="ARBA" id="ARBA00022475"/>
    </source>
</evidence>
<evidence type="ECO:0000256" key="3">
    <source>
        <dbReference type="ARBA" id="ARBA00022448"/>
    </source>
</evidence>
<proteinExistence type="inferred from homology"/>
<dbReference type="GO" id="GO:0022857">
    <property type="term" value="F:transmembrane transporter activity"/>
    <property type="evidence" value="ECO:0007669"/>
    <property type="project" value="InterPro"/>
</dbReference>
<dbReference type="PANTHER" id="PTHR30472">
    <property type="entry name" value="FERRIC ENTEROBACTIN TRANSPORT SYSTEM PERMEASE PROTEIN"/>
    <property type="match status" value="1"/>
</dbReference>
<dbReference type="KEGG" id="ptan:CRYO30217_00488"/>